<comment type="caution">
    <text evidence="1">The sequence shown here is derived from an EMBL/GenBank/DDBJ whole genome shotgun (WGS) entry which is preliminary data.</text>
</comment>
<protein>
    <submittedName>
        <fullName evidence="1">Uncharacterized protein</fullName>
    </submittedName>
</protein>
<evidence type="ECO:0000313" key="1">
    <source>
        <dbReference type="EMBL" id="GAF98712.1"/>
    </source>
</evidence>
<organism evidence="1">
    <name type="scientific">marine sediment metagenome</name>
    <dbReference type="NCBI Taxonomy" id="412755"/>
    <lineage>
        <taxon>unclassified sequences</taxon>
        <taxon>metagenomes</taxon>
        <taxon>ecological metagenomes</taxon>
    </lineage>
</organism>
<proteinExistence type="predicted"/>
<sequence length="233" mass="26398">MADFLNKNSLLNLGLGILYRYLTGDTEQEEQKQQLPELAEIAPIIRLKHKRGAVVILIGRRESGKSVAAYRIADILDRPTYAVSPEQTPPSWVTELKLEELNEQPPPGSVLILDDVPVYMGSRDYQNSFVQQVERLIPVVRHKRGLILIFSTQSSAQSDKYILDSDLILLKPANLLFADLERSGVAKLYKQVMPVYDQMSEYQQKRHIFVFSQSWKGLAGVSLPKSEQDKVSD</sequence>
<accession>X0UE86</accession>
<dbReference type="InterPro" id="IPR027417">
    <property type="entry name" value="P-loop_NTPase"/>
</dbReference>
<reference evidence="1" key="1">
    <citation type="journal article" date="2014" name="Front. Microbiol.">
        <title>High frequency of phylogenetically diverse reductive dehalogenase-homologous genes in deep subseafloor sedimentary metagenomes.</title>
        <authorList>
            <person name="Kawai M."/>
            <person name="Futagami T."/>
            <person name="Toyoda A."/>
            <person name="Takaki Y."/>
            <person name="Nishi S."/>
            <person name="Hori S."/>
            <person name="Arai W."/>
            <person name="Tsubouchi T."/>
            <person name="Morono Y."/>
            <person name="Uchiyama I."/>
            <person name="Ito T."/>
            <person name="Fujiyama A."/>
            <person name="Inagaki F."/>
            <person name="Takami H."/>
        </authorList>
    </citation>
    <scope>NUCLEOTIDE SEQUENCE</scope>
    <source>
        <strain evidence="1">Expedition CK06-06</strain>
    </source>
</reference>
<gene>
    <name evidence="1" type="ORF">S01H1_20109</name>
</gene>
<dbReference type="AlphaFoldDB" id="X0UE86"/>
<dbReference type="EMBL" id="BARS01010949">
    <property type="protein sequence ID" value="GAF98712.1"/>
    <property type="molecule type" value="Genomic_DNA"/>
</dbReference>
<name>X0UE86_9ZZZZ</name>
<dbReference type="SUPFAM" id="SSF52540">
    <property type="entry name" value="P-loop containing nucleoside triphosphate hydrolases"/>
    <property type="match status" value="1"/>
</dbReference>
<dbReference type="Gene3D" id="3.40.50.300">
    <property type="entry name" value="P-loop containing nucleotide triphosphate hydrolases"/>
    <property type="match status" value="1"/>
</dbReference>